<gene>
    <name evidence="2" type="ORF">L207DRAFT_566238</name>
</gene>
<accession>A0A2J6RQU1</accession>
<organism evidence="2 3">
    <name type="scientific">Hyaloscypha variabilis (strain UAMH 11265 / GT02V1 / F)</name>
    <name type="common">Meliniomyces variabilis</name>
    <dbReference type="NCBI Taxonomy" id="1149755"/>
    <lineage>
        <taxon>Eukaryota</taxon>
        <taxon>Fungi</taxon>
        <taxon>Dikarya</taxon>
        <taxon>Ascomycota</taxon>
        <taxon>Pezizomycotina</taxon>
        <taxon>Leotiomycetes</taxon>
        <taxon>Helotiales</taxon>
        <taxon>Hyaloscyphaceae</taxon>
        <taxon>Hyaloscypha</taxon>
        <taxon>Hyaloscypha variabilis</taxon>
    </lineage>
</organism>
<protein>
    <submittedName>
        <fullName evidence="2">Uncharacterized protein</fullName>
    </submittedName>
</protein>
<sequence>MSNYNLGPLTTTFTPAPTCTVPVIACSTCNYGWAAQTCFSGGVEDYTACWPGTSSGVPAPTPPLQGWVSTRLACGYACTTQASGTGTCALVATSTGIPVSTCSSGKAEPISTIAVPLTVAGKLEATAFTVYAPLFQLVYQKTDTATPSNSSSGTKSKVTATASSGKNSSIISGGAPYQTSSLIGYTPGSAQSVTQNVQSSSTSSGPSSTSSTQSSGVCMTGNGGIKRYIALGFIAAFVALVL</sequence>
<proteinExistence type="predicted"/>
<dbReference type="OrthoDB" id="5429716at2759"/>
<evidence type="ECO:0000256" key="1">
    <source>
        <dbReference type="SAM" id="MobiDB-lite"/>
    </source>
</evidence>
<dbReference type="Proteomes" id="UP000235786">
    <property type="component" value="Unassembled WGS sequence"/>
</dbReference>
<feature type="region of interest" description="Disordered" evidence="1">
    <location>
        <begin position="194"/>
        <end position="216"/>
    </location>
</feature>
<name>A0A2J6RQU1_HYAVF</name>
<evidence type="ECO:0000313" key="3">
    <source>
        <dbReference type="Proteomes" id="UP000235786"/>
    </source>
</evidence>
<dbReference type="AlphaFoldDB" id="A0A2J6RQU1"/>
<dbReference type="STRING" id="1149755.A0A2J6RQU1"/>
<reference evidence="2 3" key="1">
    <citation type="submission" date="2016-04" db="EMBL/GenBank/DDBJ databases">
        <title>A degradative enzymes factory behind the ericoid mycorrhizal symbiosis.</title>
        <authorList>
            <consortium name="DOE Joint Genome Institute"/>
            <person name="Martino E."/>
            <person name="Morin E."/>
            <person name="Grelet G."/>
            <person name="Kuo A."/>
            <person name="Kohler A."/>
            <person name="Daghino S."/>
            <person name="Barry K."/>
            <person name="Choi C."/>
            <person name="Cichocki N."/>
            <person name="Clum A."/>
            <person name="Copeland A."/>
            <person name="Hainaut M."/>
            <person name="Haridas S."/>
            <person name="Labutti K."/>
            <person name="Lindquist E."/>
            <person name="Lipzen A."/>
            <person name="Khouja H.-R."/>
            <person name="Murat C."/>
            <person name="Ohm R."/>
            <person name="Olson A."/>
            <person name="Spatafora J."/>
            <person name="Veneault-Fourrey C."/>
            <person name="Henrissat B."/>
            <person name="Grigoriev I."/>
            <person name="Martin F."/>
            <person name="Perotto S."/>
        </authorList>
    </citation>
    <scope>NUCLEOTIDE SEQUENCE [LARGE SCALE GENOMIC DNA]</scope>
    <source>
        <strain evidence="2 3">F</strain>
    </source>
</reference>
<feature type="compositionally biased region" description="Low complexity" evidence="1">
    <location>
        <begin position="194"/>
        <end position="215"/>
    </location>
</feature>
<dbReference type="EMBL" id="KZ613945">
    <property type="protein sequence ID" value="PMD40874.1"/>
    <property type="molecule type" value="Genomic_DNA"/>
</dbReference>
<evidence type="ECO:0000313" key="2">
    <source>
        <dbReference type="EMBL" id="PMD40874.1"/>
    </source>
</evidence>
<keyword evidence="3" id="KW-1185">Reference proteome</keyword>